<name>A0AAD1HQA4_9MYCO</name>
<protein>
    <submittedName>
        <fullName evidence="2">Uncharacterized protein</fullName>
    </submittedName>
</protein>
<reference evidence="2 3" key="1">
    <citation type="journal article" date="2019" name="Emerg. Microbes Infect.">
        <title>Comprehensive subspecies identification of 175 nontuberculous mycobacteria species based on 7547 genomic profiles.</title>
        <authorList>
            <person name="Matsumoto Y."/>
            <person name="Kinjo T."/>
            <person name="Motooka D."/>
            <person name="Nabeya D."/>
            <person name="Jung N."/>
            <person name="Uechi K."/>
            <person name="Horii T."/>
            <person name="Iida T."/>
            <person name="Fujita J."/>
            <person name="Nakamura S."/>
        </authorList>
    </citation>
    <scope>NUCLEOTIDE SEQUENCE [LARGE SCALE GENOMIC DNA]</scope>
    <source>
        <strain evidence="2 3">JCM 6376</strain>
    </source>
</reference>
<dbReference type="AlphaFoldDB" id="A0AAD1HQA4"/>
<dbReference type="KEGG" id="maic:MAIC_34660"/>
<feature type="region of interest" description="Disordered" evidence="1">
    <location>
        <begin position="44"/>
        <end position="69"/>
    </location>
</feature>
<evidence type="ECO:0000256" key="1">
    <source>
        <dbReference type="SAM" id="MobiDB-lite"/>
    </source>
</evidence>
<organism evidence="2 3">
    <name type="scientific">Mycolicibacterium aichiense</name>
    <dbReference type="NCBI Taxonomy" id="1799"/>
    <lineage>
        <taxon>Bacteria</taxon>
        <taxon>Bacillati</taxon>
        <taxon>Actinomycetota</taxon>
        <taxon>Actinomycetes</taxon>
        <taxon>Mycobacteriales</taxon>
        <taxon>Mycobacteriaceae</taxon>
        <taxon>Mycolicibacterium</taxon>
    </lineage>
</organism>
<evidence type="ECO:0000313" key="3">
    <source>
        <dbReference type="Proteomes" id="UP000467327"/>
    </source>
</evidence>
<dbReference type="EMBL" id="AP022561">
    <property type="protein sequence ID" value="BBX08663.1"/>
    <property type="molecule type" value="Genomic_DNA"/>
</dbReference>
<sequence length="113" mass="12242">MIRRTHHCFPLENAEKTVPHLANSVADSESQVCKQIHYACDDEKPPGFGDHGLRVDTPANPPDGIAGPRGNITSARMFANSRAPWQDLRLNRHSGLSKAPGEGEIAAFGKGFP</sequence>
<proteinExistence type="predicted"/>
<dbReference type="Proteomes" id="UP000467327">
    <property type="component" value="Chromosome"/>
</dbReference>
<gene>
    <name evidence="2" type="ORF">MAIC_34660</name>
</gene>
<keyword evidence="3" id="KW-1185">Reference proteome</keyword>
<accession>A0AAD1HQA4</accession>
<evidence type="ECO:0000313" key="2">
    <source>
        <dbReference type="EMBL" id="BBX08663.1"/>
    </source>
</evidence>